<feature type="transmembrane region" description="Helical" evidence="8">
    <location>
        <begin position="401"/>
        <end position="423"/>
    </location>
</feature>
<dbReference type="OrthoDB" id="4448636at2759"/>
<dbReference type="STRING" id="5098.A0A507QV58"/>
<evidence type="ECO:0000256" key="8">
    <source>
        <dbReference type="SAM" id="Phobius"/>
    </source>
</evidence>
<dbReference type="AlphaFoldDB" id="A0A507QV58"/>
<evidence type="ECO:0000256" key="2">
    <source>
        <dbReference type="ARBA" id="ARBA00022448"/>
    </source>
</evidence>
<proteinExistence type="predicted"/>
<dbReference type="InterPro" id="IPR004841">
    <property type="entry name" value="AA-permease/SLC12A_dom"/>
</dbReference>
<dbReference type="PANTHER" id="PTHR43341">
    <property type="entry name" value="AMINO ACID PERMEASE"/>
    <property type="match status" value="1"/>
</dbReference>
<feature type="region of interest" description="Disordered" evidence="7">
    <location>
        <begin position="472"/>
        <end position="522"/>
    </location>
</feature>
<dbReference type="InterPro" id="IPR050524">
    <property type="entry name" value="APC_YAT"/>
</dbReference>
<feature type="transmembrane region" description="Helical" evidence="8">
    <location>
        <begin position="328"/>
        <end position="346"/>
    </location>
</feature>
<gene>
    <name evidence="10" type="ORF">MPDQ_007604</name>
</gene>
<reference evidence="10 11" key="1">
    <citation type="submission" date="2019-06" db="EMBL/GenBank/DDBJ databases">
        <title>Wine fermentation using esterase from Monascus purpureus.</title>
        <authorList>
            <person name="Geng C."/>
            <person name="Zhang Y."/>
        </authorList>
    </citation>
    <scope>NUCLEOTIDE SEQUENCE [LARGE SCALE GENOMIC DNA]</scope>
    <source>
        <strain evidence="10">HQ1</strain>
    </source>
</reference>
<feature type="transmembrane region" description="Helical" evidence="8">
    <location>
        <begin position="80"/>
        <end position="101"/>
    </location>
</feature>
<feature type="domain" description="Amino acid permease/ SLC12A" evidence="9">
    <location>
        <begin position="2"/>
        <end position="453"/>
    </location>
</feature>
<feature type="transmembrane region" description="Helical" evidence="8">
    <location>
        <begin position="358"/>
        <end position="381"/>
    </location>
</feature>
<accession>A0A507QV58</accession>
<dbReference type="PIRSF" id="PIRSF006060">
    <property type="entry name" value="AA_transporter"/>
    <property type="match status" value="1"/>
</dbReference>
<evidence type="ECO:0000313" key="11">
    <source>
        <dbReference type="Proteomes" id="UP000319663"/>
    </source>
</evidence>
<keyword evidence="6 8" id="KW-0472">Membrane</keyword>
<feature type="transmembrane region" description="Helical" evidence="8">
    <location>
        <begin position="136"/>
        <end position="156"/>
    </location>
</feature>
<evidence type="ECO:0000256" key="4">
    <source>
        <dbReference type="ARBA" id="ARBA00022970"/>
    </source>
</evidence>
<keyword evidence="3 8" id="KW-0812">Transmembrane</keyword>
<feature type="transmembrane region" description="Helical" evidence="8">
    <location>
        <begin position="176"/>
        <end position="196"/>
    </location>
</feature>
<dbReference type="GO" id="GO:0016020">
    <property type="term" value="C:membrane"/>
    <property type="evidence" value="ECO:0007669"/>
    <property type="project" value="UniProtKB-SubCell"/>
</dbReference>
<dbReference type="EMBL" id="VIFY01000082">
    <property type="protein sequence ID" value="TQB71392.1"/>
    <property type="molecule type" value="Genomic_DNA"/>
</dbReference>
<dbReference type="PROSITE" id="PS00218">
    <property type="entry name" value="AMINO_ACID_PERMEASE_1"/>
    <property type="match status" value="1"/>
</dbReference>
<evidence type="ECO:0000256" key="7">
    <source>
        <dbReference type="SAM" id="MobiDB-lite"/>
    </source>
</evidence>
<evidence type="ECO:0000313" key="10">
    <source>
        <dbReference type="EMBL" id="TQB71392.1"/>
    </source>
</evidence>
<keyword evidence="4" id="KW-0029">Amino-acid transport</keyword>
<dbReference type="Gene3D" id="1.20.1740.10">
    <property type="entry name" value="Amino acid/polyamine transporter I"/>
    <property type="match status" value="1"/>
</dbReference>
<evidence type="ECO:0000256" key="6">
    <source>
        <dbReference type="ARBA" id="ARBA00023136"/>
    </source>
</evidence>
<keyword evidence="5 8" id="KW-1133">Transmembrane helix</keyword>
<comment type="subcellular location">
    <subcellularLocation>
        <location evidence="1">Membrane</location>
        <topology evidence="1">Multi-pass membrane protein</topology>
    </subcellularLocation>
</comment>
<evidence type="ECO:0000256" key="1">
    <source>
        <dbReference type="ARBA" id="ARBA00004141"/>
    </source>
</evidence>
<protein>
    <recommendedName>
        <fullName evidence="9">Amino acid permease/ SLC12A domain-containing protein</fullName>
    </recommendedName>
</protein>
<dbReference type="InterPro" id="IPR004840">
    <property type="entry name" value="Amino_acid_permease_CS"/>
</dbReference>
<comment type="caution">
    <text evidence="10">The sequence shown here is derived from an EMBL/GenBank/DDBJ whole genome shotgun (WGS) entry which is preliminary data.</text>
</comment>
<feature type="transmembrane region" description="Helical" evidence="8">
    <location>
        <begin position="107"/>
        <end position="124"/>
    </location>
</feature>
<dbReference type="PANTHER" id="PTHR43341:SF34">
    <property type="entry name" value="TRANSPORTER, PUTATIVE (EUROFUNG)-RELATED"/>
    <property type="match status" value="1"/>
</dbReference>
<evidence type="ECO:0000259" key="9">
    <source>
        <dbReference type="Pfam" id="PF00324"/>
    </source>
</evidence>
<keyword evidence="2" id="KW-0813">Transport</keyword>
<feature type="transmembrane region" description="Helical" evidence="8">
    <location>
        <begin position="232"/>
        <end position="249"/>
    </location>
</feature>
<evidence type="ECO:0000256" key="5">
    <source>
        <dbReference type="ARBA" id="ARBA00022989"/>
    </source>
</evidence>
<dbReference type="Proteomes" id="UP000319663">
    <property type="component" value="Unassembled WGS sequence"/>
</dbReference>
<dbReference type="GO" id="GO:0015171">
    <property type="term" value="F:amino acid transmembrane transporter activity"/>
    <property type="evidence" value="ECO:0007669"/>
    <property type="project" value="TreeGrafter"/>
</dbReference>
<dbReference type="Pfam" id="PF00324">
    <property type="entry name" value="AA_permease"/>
    <property type="match status" value="1"/>
</dbReference>
<feature type="compositionally biased region" description="Polar residues" evidence="7">
    <location>
        <begin position="478"/>
        <end position="487"/>
    </location>
</feature>
<feature type="compositionally biased region" description="Basic and acidic residues" evidence="7">
    <location>
        <begin position="513"/>
        <end position="522"/>
    </location>
</feature>
<keyword evidence="11" id="KW-1185">Reference proteome</keyword>
<evidence type="ECO:0000256" key="3">
    <source>
        <dbReference type="ARBA" id="ARBA00022692"/>
    </source>
</evidence>
<organism evidence="10 11">
    <name type="scientific">Monascus purpureus</name>
    <name type="common">Red mold</name>
    <name type="synonym">Monascus anka</name>
    <dbReference type="NCBI Taxonomy" id="5098"/>
    <lineage>
        <taxon>Eukaryota</taxon>
        <taxon>Fungi</taxon>
        <taxon>Dikarya</taxon>
        <taxon>Ascomycota</taxon>
        <taxon>Pezizomycotina</taxon>
        <taxon>Eurotiomycetes</taxon>
        <taxon>Eurotiomycetidae</taxon>
        <taxon>Eurotiales</taxon>
        <taxon>Aspergillaceae</taxon>
        <taxon>Monascus</taxon>
    </lineage>
</organism>
<feature type="transmembrane region" description="Helical" evidence="8">
    <location>
        <begin position="429"/>
        <end position="448"/>
    </location>
</feature>
<feature type="transmembrane region" description="Helical" evidence="8">
    <location>
        <begin position="269"/>
        <end position="291"/>
    </location>
</feature>
<name>A0A507QV58_MONPU</name>
<sequence length="522" mass="56562">MAIIPTIGTGVFIAAGQALAVGGPASLLISYGFISILVYCMTTAVGEISAHRPDRNGTLIRHGYKYGSQSLGFSMGYLRWYSLAMMVPFEITTATVNIGLWTPSPTVAVRVSLMTAVMIGFNLLPERMFRRSESVFTGLKLTVLSGLLIFSVVLTSGGVPASPARGFGYWYNPGAFAAYLTDGSLGRFLGVLQCLLRSTIAFLFTPELSISRAEGAESSTHSNILRKAQSDNIQLSVLYLLAVLAIGVVSPSNDPLLTNNGTGAGFSPFFLAIQQAQIGILPNIVSLAILVSSVSSGRSFLFASSQQLYSLSESGHGPAIFKRRTNWGVPYVALATSSLFAGFAFLSMLTSSSIVFNWLLHFITTSGYLSWLCSCIVYLRFRRMTHVRDAAPRPKAWIQPYGAYFGILICILLPLMNGFSFVVPSNFNVSQLVTAYMGIPAFLILYLGHQLMLGIGLRAYHPEDISLEPVEVRETQENQEGQETSEATGEGPSGQEPWWKKAKSSAESPFRLGRHEAEGSEV</sequence>